<name>A0ABD2PIU0_9PLAT</name>
<organism evidence="2 3">
    <name type="scientific">Cichlidogyrus casuarinus</name>
    <dbReference type="NCBI Taxonomy" id="1844966"/>
    <lineage>
        <taxon>Eukaryota</taxon>
        <taxon>Metazoa</taxon>
        <taxon>Spiralia</taxon>
        <taxon>Lophotrochozoa</taxon>
        <taxon>Platyhelminthes</taxon>
        <taxon>Monogenea</taxon>
        <taxon>Monopisthocotylea</taxon>
        <taxon>Dactylogyridea</taxon>
        <taxon>Ancyrocephalidae</taxon>
        <taxon>Cichlidogyrus</taxon>
    </lineage>
</organism>
<reference evidence="2 3" key="1">
    <citation type="submission" date="2024-11" db="EMBL/GenBank/DDBJ databases">
        <title>Adaptive evolution of stress response genes in parasites aligns with host niche diversity.</title>
        <authorList>
            <person name="Hahn C."/>
            <person name="Resl P."/>
        </authorList>
    </citation>
    <scope>NUCLEOTIDE SEQUENCE [LARGE SCALE GENOMIC DNA]</scope>
    <source>
        <strain evidence="2">EGGRZ-B1_66</strain>
        <tissue evidence="2">Body</tissue>
    </source>
</reference>
<feature type="compositionally biased region" description="Basic and acidic residues" evidence="1">
    <location>
        <begin position="49"/>
        <end position="63"/>
    </location>
</feature>
<evidence type="ECO:0000313" key="3">
    <source>
        <dbReference type="Proteomes" id="UP001626550"/>
    </source>
</evidence>
<dbReference type="AlphaFoldDB" id="A0ABD2PIU0"/>
<evidence type="ECO:0000256" key="1">
    <source>
        <dbReference type="SAM" id="MobiDB-lite"/>
    </source>
</evidence>
<feature type="non-terminal residue" evidence="2">
    <location>
        <position position="1"/>
    </location>
</feature>
<dbReference type="Proteomes" id="UP001626550">
    <property type="component" value="Unassembled WGS sequence"/>
</dbReference>
<sequence length="229" mass="26948">SKQRSKSASNSRINFAALHEKQKWTLVKSAASRKVEAGYTRTSPFVLSTEKRSRLSQHRKESAQEEQPVQRARAKSASTSYPARPVQLARVNEIRDKFIRDRYLDNEFTRDKAVKRPPRFADVHRRNLGSAREPKVEIDEMILARREEMQHEQRNRARAYKEYLAEMHERVSKRPPLVEQHERRQKSLQAENKIKSILKNSGVEFFDDPSFNRHSLYSQENQFGDLSDR</sequence>
<keyword evidence="3" id="KW-1185">Reference proteome</keyword>
<evidence type="ECO:0000313" key="2">
    <source>
        <dbReference type="EMBL" id="KAL3307328.1"/>
    </source>
</evidence>
<accession>A0ABD2PIU0</accession>
<comment type="caution">
    <text evidence="2">The sequence shown here is derived from an EMBL/GenBank/DDBJ whole genome shotgun (WGS) entry which is preliminary data.</text>
</comment>
<dbReference type="EMBL" id="JBJKFK010007636">
    <property type="protein sequence ID" value="KAL3307328.1"/>
    <property type="molecule type" value="Genomic_DNA"/>
</dbReference>
<proteinExistence type="predicted"/>
<gene>
    <name evidence="2" type="ORF">Ciccas_014162</name>
</gene>
<feature type="region of interest" description="Disordered" evidence="1">
    <location>
        <begin position="31"/>
        <end position="84"/>
    </location>
</feature>
<protein>
    <submittedName>
        <fullName evidence="2">Uncharacterized protein</fullName>
    </submittedName>
</protein>